<evidence type="ECO:0000256" key="1">
    <source>
        <dbReference type="ARBA" id="ARBA00004651"/>
    </source>
</evidence>
<dbReference type="OrthoDB" id="9180256at2"/>
<evidence type="ECO:0000313" key="8">
    <source>
        <dbReference type="Proteomes" id="UP000280444"/>
    </source>
</evidence>
<dbReference type="PROSITE" id="PS50850">
    <property type="entry name" value="MFS"/>
    <property type="match status" value="1"/>
</dbReference>
<dbReference type="GO" id="GO:0005886">
    <property type="term" value="C:plasma membrane"/>
    <property type="evidence" value="ECO:0007669"/>
    <property type="project" value="UniProtKB-SubCell"/>
</dbReference>
<dbReference type="PANTHER" id="PTHR23542">
    <property type="match status" value="1"/>
</dbReference>
<dbReference type="InterPro" id="IPR011701">
    <property type="entry name" value="MFS"/>
</dbReference>
<dbReference type="AlphaFoldDB" id="A0A3P1SFR2"/>
<feature type="transmembrane region" description="Helical" evidence="5">
    <location>
        <begin position="85"/>
        <end position="107"/>
    </location>
</feature>
<feature type="transmembrane region" description="Helical" evidence="5">
    <location>
        <begin position="52"/>
        <end position="73"/>
    </location>
</feature>
<feature type="transmembrane region" description="Helical" evidence="5">
    <location>
        <begin position="179"/>
        <end position="197"/>
    </location>
</feature>
<feature type="domain" description="Major facilitator superfamily (MFS) profile" evidence="6">
    <location>
        <begin position="182"/>
        <end position="401"/>
    </location>
</feature>
<name>A0A3P1SFR2_9ACTO</name>
<keyword evidence="8" id="KW-1185">Reference proteome</keyword>
<organism evidence="7 8">
    <name type="scientific">Schaalia canis</name>
    <dbReference type="NCBI Taxonomy" id="100469"/>
    <lineage>
        <taxon>Bacteria</taxon>
        <taxon>Bacillati</taxon>
        <taxon>Actinomycetota</taxon>
        <taxon>Actinomycetes</taxon>
        <taxon>Actinomycetales</taxon>
        <taxon>Actinomycetaceae</taxon>
        <taxon>Schaalia</taxon>
    </lineage>
</organism>
<dbReference type="InterPro" id="IPR036259">
    <property type="entry name" value="MFS_trans_sf"/>
</dbReference>
<dbReference type="EMBL" id="RQZF01000001">
    <property type="protein sequence ID" value="RRC96131.1"/>
    <property type="molecule type" value="Genomic_DNA"/>
</dbReference>
<evidence type="ECO:0000259" key="6">
    <source>
        <dbReference type="PROSITE" id="PS50850"/>
    </source>
</evidence>
<feature type="transmembrane region" description="Helical" evidence="5">
    <location>
        <begin position="374"/>
        <end position="395"/>
    </location>
</feature>
<feature type="transmembrane region" description="Helical" evidence="5">
    <location>
        <begin position="257"/>
        <end position="277"/>
    </location>
</feature>
<sequence length="401" mass="41104">MQTSPFRALAHYRSLPQIVSWRRLLVAAAARASYAMVPLGTMSAITSSTGSVALGGLATGVVSLSTALASPFIGRWSDYAGQRRMLLIMTPLSALSLGLLLLSALMGWSDWRLWLSCLLAGLTSLPIGSLTRARWVSHSLTPRLLATAFSYESMVDELMFVFGPVLVGLTAVFFPAAPLALAVALVSVAGGLFAYHAPRMLTDSQIAEGQRRPSIPRVLWAIAPAIVAMTAIGTLFGSTQAGLTALASAIGAPGQAGVVYGAMGIGSAIMAIMVVVIPESMTPPMRVAFPALFAGVAMWIASQLSSMAVIAGVLFLAGLNIGIMLVTSFTNAERLSPPGGLAVAMTAMPAAITIGVSAGSIFGGFAASEAGPHAAFLVSVAACAVAALSALPLIARSRATT</sequence>
<dbReference type="InterPro" id="IPR020846">
    <property type="entry name" value="MFS_dom"/>
</dbReference>
<dbReference type="PANTHER" id="PTHR23542:SF1">
    <property type="entry name" value="MAJOR FACILITATOR SUPERFAMILY (MFS) PROFILE DOMAIN-CONTAINING PROTEIN"/>
    <property type="match status" value="1"/>
</dbReference>
<accession>A0A3P1SFR2</accession>
<dbReference type="Proteomes" id="UP000280444">
    <property type="component" value="Unassembled WGS sequence"/>
</dbReference>
<evidence type="ECO:0000313" key="7">
    <source>
        <dbReference type="EMBL" id="RRC96131.1"/>
    </source>
</evidence>
<dbReference type="SUPFAM" id="SSF103473">
    <property type="entry name" value="MFS general substrate transporter"/>
    <property type="match status" value="1"/>
</dbReference>
<evidence type="ECO:0000256" key="3">
    <source>
        <dbReference type="ARBA" id="ARBA00022989"/>
    </source>
</evidence>
<feature type="transmembrane region" description="Helical" evidence="5">
    <location>
        <begin position="218"/>
        <end position="237"/>
    </location>
</feature>
<comment type="subcellular location">
    <subcellularLocation>
        <location evidence="1">Cell membrane</location>
        <topology evidence="1">Multi-pass membrane protein</topology>
    </subcellularLocation>
</comment>
<protein>
    <submittedName>
        <fullName evidence="7">MFS transporter</fullName>
    </submittedName>
</protein>
<feature type="transmembrane region" description="Helical" evidence="5">
    <location>
        <begin position="284"/>
        <end position="301"/>
    </location>
</feature>
<evidence type="ECO:0000256" key="2">
    <source>
        <dbReference type="ARBA" id="ARBA00022692"/>
    </source>
</evidence>
<dbReference type="Pfam" id="PF07690">
    <property type="entry name" value="MFS_1"/>
    <property type="match status" value="1"/>
</dbReference>
<keyword evidence="3 5" id="KW-1133">Transmembrane helix</keyword>
<evidence type="ECO:0000256" key="5">
    <source>
        <dbReference type="SAM" id="Phobius"/>
    </source>
</evidence>
<keyword evidence="2 5" id="KW-0812">Transmembrane</keyword>
<dbReference type="Gene3D" id="1.20.1250.20">
    <property type="entry name" value="MFS general substrate transporter like domains"/>
    <property type="match status" value="1"/>
</dbReference>
<comment type="caution">
    <text evidence="7">The sequence shown here is derived from an EMBL/GenBank/DDBJ whole genome shotgun (WGS) entry which is preliminary data.</text>
</comment>
<feature type="transmembrane region" description="Helical" evidence="5">
    <location>
        <begin position="341"/>
        <end position="362"/>
    </location>
</feature>
<feature type="transmembrane region" description="Helical" evidence="5">
    <location>
        <begin position="21"/>
        <end position="40"/>
    </location>
</feature>
<reference evidence="7 8" key="1">
    <citation type="submission" date="2018-11" db="EMBL/GenBank/DDBJ databases">
        <title>Genomes From Bacteria Associated with the Canine Oral Cavity: a Test Case for Automated Genome-Based Taxonomic Assignment.</title>
        <authorList>
            <person name="Coil D.A."/>
            <person name="Jospin G."/>
            <person name="Darling A.E."/>
            <person name="Wallis C."/>
            <person name="Davis I.J."/>
            <person name="Harris S."/>
            <person name="Eisen J.A."/>
            <person name="Holcombe L.J."/>
            <person name="O'Flynn C."/>
        </authorList>
    </citation>
    <scope>NUCLEOTIDE SEQUENCE [LARGE SCALE GENOMIC DNA]</scope>
    <source>
        <strain evidence="7 8">OH770</strain>
    </source>
</reference>
<evidence type="ECO:0000256" key="4">
    <source>
        <dbReference type="ARBA" id="ARBA00023136"/>
    </source>
</evidence>
<dbReference type="GO" id="GO:0022857">
    <property type="term" value="F:transmembrane transporter activity"/>
    <property type="evidence" value="ECO:0007669"/>
    <property type="project" value="InterPro"/>
</dbReference>
<proteinExistence type="predicted"/>
<gene>
    <name evidence="7" type="ORF">EII11_00165</name>
</gene>
<feature type="transmembrane region" description="Helical" evidence="5">
    <location>
        <begin position="307"/>
        <end position="329"/>
    </location>
</feature>
<keyword evidence="4 5" id="KW-0472">Membrane</keyword>
<dbReference type="RefSeq" id="WP_124867408.1">
    <property type="nucleotide sequence ID" value="NZ_RQZF01000001.1"/>
</dbReference>